<keyword evidence="3" id="KW-1185">Reference proteome</keyword>
<dbReference type="InterPro" id="IPR001806">
    <property type="entry name" value="Small_GTPase"/>
</dbReference>
<dbReference type="CDD" id="cd00154">
    <property type="entry name" value="Rab"/>
    <property type="match status" value="1"/>
</dbReference>
<dbReference type="FunFam" id="3.40.50.300:FF:001773">
    <property type="entry name" value="Small GTP-binding protein, putative"/>
    <property type="match status" value="1"/>
</dbReference>
<dbReference type="GO" id="GO:0042147">
    <property type="term" value="P:retrograde transport, endosome to Golgi"/>
    <property type="evidence" value="ECO:0000318"/>
    <property type="project" value="GO_Central"/>
</dbReference>
<dbReference type="PRINTS" id="PR00449">
    <property type="entry name" value="RASTRNSFRMNG"/>
</dbReference>
<dbReference type="PANTHER" id="PTHR47978">
    <property type="match status" value="1"/>
</dbReference>
<dbReference type="AlphaFoldDB" id="A2EMB9"/>
<dbReference type="VEuPathDB" id="TrichDB:TVAG_470740"/>
<sequence length="186" mass="20818">MAFKVVILGDSGVGKTSLIEMRMQNSFDSEKMPTIKPDVSTCVENVDGKQIELNIWDTAGQEQYFSLATMFVRDANVAILVGDITNEISIDNIGKWEHLLKETQPNAEVIVAINKSDLARNNQKLVGQVRDKLIHNYTDIMFVSAITGNNVPQLFKTVAQKCHNINFESENALKITPKQTEKKECC</sequence>
<dbReference type="SUPFAM" id="SSF52540">
    <property type="entry name" value="P-loop containing nucleoside triphosphate hydrolases"/>
    <property type="match status" value="1"/>
</dbReference>
<evidence type="ECO:0000313" key="2">
    <source>
        <dbReference type="EMBL" id="EAY06231.1"/>
    </source>
</evidence>
<dbReference type="GO" id="GO:0005525">
    <property type="term" value="F:GTP binding"/>
    <property type="evidence" value="ECO:0007669"/>
    <property type="project" value="InterPro"/>
</dbReference>
<proteinExistence type="predicted"/>
<dbReference type="PROSITE" id="PS51419">
    <property type="entry name" value="RAB"/>
    <property type="match status" value="1"/>
</dbReference>
<dbReference type="NCBIfam" id="TIGR00231">
    <property type="entry name" value="small_GTP"/>
    <property type="match status" value="1"/>
</dbReference>
<dbReference type="GO" id="GO:0006891">
    <property type="term" value="P:intra-Golgi vesicle-mediated transport"/>
    <property type="evidence" value="ECO:0000318"/>
    <property type="project" value="GO_Central"/>
</dbReference>
<dbReference type="InterPro" id="IPR005225">
    <property type="entry name" value="Small_GTP-bd"/>
</dbReference>
<dbReference type="SMART" id="SM00173">
    <property type="entry name" value="RAS"/>
    <property type="match status" value="1"/>
</dbReference>
<evidence type="ECO:0000313" key="3">
    <source>
        <dbReference type="Proteomes" id="UP000001542"/>
    </source>
</evidence>
<dbReference type="Pfam" id="PF00071">
    <property type="entry name" value="Ras"/>
    <property type="match status" value="1"/>
</dbReference>
<dbReference type="SMR" id="A2EMB9"/>
<protein>
    <submittedName>
        <fullName evidence="2">Small GTP-binding protein, putative</fullName>
    </submittedName>
</protein>
<evidence type="ECO:0000256" key="1">
    <source>
        <dbReference type="ARBA" id="ARBA00022741"/>
    </source>
</evidence>
<dbReference type="eggNOG" id="KOG0094">
    <property type="taxonomic scope" value="Eukaryota"/>
</dbReference>
<dbReference type="Gene3D" id="3.40.50.300">
    <property type="entry name" value="P-loop containing nucleotide triphosphate hydrolases"/>
    <property type="match status" value="1"/>
</dbReference>
<name>A2EMB9_TRIV3</name>
<reference evidence="2" key="2">
    <citation type="journal article" date="2007" name="Science">
        <title>Draft genome sequence of the sexually transmitted pathogen Trichomonas vaginalis.</title>
        <authorList>
            <person name="Carlton J.M."/>
            <person name="Hirt R.P."/>
            <person name="Silva J.C."/>
            <person name="Delcher A.L."/>
            <person name="Schatz M."/>
            <person name="Zhao Q."/>
            <person name="Wortman J.R."/>
            <person name="Bidwell S.L."/>
            <person name="Alsmark U.C.M."/>
            <person name="Besteiro S."/>
            <person name="Sicheritz-Ponten T."/>
            <person name="Noel C.J."/>
            <person name="Dacks J.B."/>
            <person name="Foster P.G."/>
            <person name="Simillion C."/>
            <person name="Van de Peer Y."/>
            <person name="Miranda-Saavedra D."/>
            <person name="Barton G.J."/>
            <person name="Westrop G.D."/>
            <person name="Mueller S."/>
            <person name="Dessi D."/>
            <person name="Fiori P.L."/>
            <person name="Ren Q."/>
            <person name="Paulsen I."/>
            <person name="Zhang H."/>
            <person name="Bastida-Corcuera F.D."/>
            <person name="Simoes-Barbosa A."/>
            <person name="Brown M.T."/>
            <person name="Hayes R.D."/>
            <person name="Mukherjee M."/>
            <person name="Okumura C.Y."/>
            <person name="Schneider R."/>
            <person name="Smith A.J."/>
            <person name="Vanacova S."/>
            <person name="Villalvazo M."/>
            <person name="Haas B.J."/>
            <person name="Pertea M."/>
            <person name="Feldblyum T.V."/>
            <person name="Utterback T.R."/>
            <person name="Shu C.L."/>
            <person name="Osoegawa K."/>
            <person name="de Jong P.J."/>
            <person name="Hrdy I."/>
            <person name="Horvathova L."/>
            <person name="Zubacova Z."/>
            <person name="Dolezal P."/>
            <person name="Malik S.B."/>
            <person name="Logsdon J.M. Jr."/>
            <person name="Henze K."/>
            <person name="Gupta A."/>
            <person name="Wang C.C."/>
            <person name="Dunne R.L."/>
            <person name="Upcroft J.A."/>
            <person name="Upcroft P."/>
            <person name="White O."/>
            <person name="Salzberg S.L."/>
            <person name="Tang P."/>
            <person name="Chiu C.-H."/>
            <person name="Lee Y.-S."/>
            <person name="Embley T.M."/>
            <person name="Coombs G.H."/>
            <person name="Mottram J.C."/>
            <person name="Tachezy J."/>
            <person name="Fraser-Liggett C.M."/>
            <person name="Johnson P.J."/>
        </authorList>
    </citation>
    <scope>NUCLEOTIDE SEQUENCE [LARGE SCALE GENOMIC DNA]</scope>
    <source>
        <strain evidence="2">G3</strain>
    </source>
</reference>
<dbReference type="GO" id="GO:0006890">
    <property type="term" value="P:retrograde vesicle-mediated transport, Golgi to endoplasmic reticulum"/>
    <property type="evidence" value="ECO:0000318"/>
    <property type="project" value="GO_Central"/>
</dbReference>
<keyword evidence="1" id="KW-0547">Nucleotide-binding</keyword>
<dbReference type="GO" id="GO:0006886">
    <property type="term" value="P:intracellular protein transport"/>
    <property type="evidence" value="ECO:0000318"/>
    <property type="project" value="GO_Central"/>
</dbReference>
<reference evidence="2" key="1">
    <citation type="submission" date="2006-10" db="EMBL/GenBank/DDBJ databases">
        <authorList>
            <person name="Amadeo P."/>
            <person name="Zhao Q."/>
            <person name="Wortman J."/>
            <person name="Fraser-Liggett C."/>
            <person name="Carlton J."/>
        </authorList>
    </citation>
    <scope>NUCLEOTIDE SEQUENCE</scope>
    <source>
        <strain evidence="2">G3</strain>
    </source>
</reference>
<dbReference type="SMART" id="SM00174">
    <property type="entry name" value="RHO"/>
    <property type="match status" value="1"/>
</dbReference>
<dbReference type="SMART" id="SM00175">
    <property type="entry name" value="RAB"/>
    <property type="match status" value="1"/>
</dbReference>
<dbReference type="KEGG" id="tva:4764106"/>
<dbReference type="RefSeq" id="XP_001318454.1">
    <property type="nucleotide sequence ID" value="XM_001318419.1"/>
</dbReference>
<dbReference type="VEuPathDB" id="TrichDB:TVAGG3_0707190"/>
<dbReference type="GO" id="GO:0005794">
    <property type="term" value="C:Golgi apparatus"/>
    <property type="evidence" value="ECO:0000318"/>
    <property type="project" value="GO_Central"/>
</dbReference>
<accession>A2EMB9</accession>
<organism evidence="2 3">
    <name type="scientific">Trichomonas vaginalis (strain ATCC PRA-98 / G3)</name>
    <dbReference type="NCBI Taxonomy" id="412133"/>
    <lineage>
        <taxon>Eukaryota</taxon>
        <taxon>Metamonada</taxon>
        <taxon>Parabasalia</taxon>
        <taxon>Trichomonadida</taxon>
        <taxon>Trichomonadidae</taxon>
        <taxon>Trichomonas</taxon>
    </lineage>
</organism>
<dbReference type="GO" id="GO:0003924">
    <property type="term" value="F:GTPase activity"/>
    <property type="evidence" value="ECO:0000318"/>
    <property type="project" value="GO_Central"/>
</dbReference>
<dbReference type="Proteomes" id="UP000001542">
    <property type="component" value="Unassembled WGS sequence"/>
</dbReference>
<dbReference type="GO" id="GO:0005829">
    <property type="term" value="C:cytosol"/>
    <property type="evidence" value="ECO:0007669"/>
    <property type="project" value="GOC"/>
</dbReference>
<dbReference type="InParanoid" id="A2EMB9"/>
<gene>
    <name evidence="2" type="ORF">TVAG_470740</name>
</gene>
<dbReference type="EMBL" id="DS113429">
    <property type="protein sequence ID" value="EAY06231.1"/>
    <property type="molecule type" value="Genomic_DNA"/>
</dbReference>
<dbReference type="STRING" id="5722.A2EMB9"/>
<dbReference type="InterPro" id="IPR027417">
    <property type="entry name" value="P-loop_NTPase"/>
</dbReference>
<dbReference type="GO" id="GO:0012505">
    <property type="term" value="C:endomembrane system"/>
    <property type="evidence" value="ECO:0000318"/>
    <property type="project" value="GO_Central"/>
</dbReference>